<evidence type="ECO:0000313" key="2">
    <source>
        <dbReference type="EMBL" id="MCK8494891.1"/>
    </source>
</evidence>
<protein>
    <submittedName>
        <fullName evidence="2">Glycosyltransferase</fullName>
    </submittedName>
</protein>
<dbReference type="InterPro" id="IPR029044">
    <property type="entry name" value="Nucleotide-diphossugar_trans"/>
</dbReference>
<reference evidence="2 3" key="1">
    <citation type="submission" date="2022-04" db="EMBL/GenBank/DDBJ databases">
        <title>Spirosoma sp. strain RP8 genome sequencing and assembly.</title>
        <authorList>
            <person name="Jung Y."/>
        </authorList>
    </citation>
    <scope>NUCLEOTIDE SEQUENCE [LARGE SCALE GENOMIC DNA]</scope>
    <source>
        <strain evidence="2 3">RP8</strain>
    </source>
</reference>
<sequence length="283" mass="32753">MKTTPLLSIITVNLNNRAGLEQTIQGVINQKFTSFEFLIIDGGSNDGSHEIIDFYTDAISYWVSEPDRGIYHAMNKGIERATGQYCLFLNSGDWFVDEQVLERCFNERQTADLLIGGCHVSKNGRIIHTYKPTGEITFNSFYKTTIPHQSTFIKKALFDRLGNYRETYKIHGDYEFWIRSVITHQCSVAMLDCVVADYNLEGLSNRHEYSVQSQEEIRQILQQVVPERVLADYETWMAKRIELSMWEWVKSKGLLYGTIQFIYDRAVGIVALKQRLFARKSDQ</sequence>
<accession>A0ABT0HRV3</accession>
<dbReference type="Pfam" id="PF00535">
    <property type="entry name" value="Glycos_transf_2"/>
    <property type="match status" value="1"/>
</dbReference>
<dbReference type="EMBL" id="JALPRF010000005">
    <property type="protein sequence ID" value="MCK8494891.1"/>
    <property type="molecule type" value="Genomic_DNA"/>
</dbReference>
<feature type="domain" description="Glycosyltransferase 2-like" evidence="1">
    <location>
        <begin position="8"/>
        <end position="133"/>
    </location>
</feature>
<dbReference type="InterPro" id="IPR001173">
    <property type="entry name" value="Glyco_trans_2-like"/>
</dbReference>
<dbReference type="SUPFAM" id="SSF53448">
    <property type="entry name" value="Nucleotide-diphospho-sugar transferases"/>
    <property type="match status" value="1"/>
</dbReference>
<dbReference type="CDD" id="cd06433">
    <property type="entry name" value="GT_2_WfgS_like"/>
    <property type="match status" value="1"/>
</dbReference>
<evidence type="ECO:0000313" key="3">
    <source>
        <dbReference type="Proteomes" id="UP001202180"/>
    </source>
</evidence>
<proteinExistence type="predicted"/>
<dbReference type="RefSeq" id="WP_248479510.1">
    <property type="nucleotide sequence ID" value="NZ_JALPRF010000005.1"/>
</dbReference>
<name>A0ABT0HRV3_9BACT</name>
<dbReference type="Proteomes" id="UP001202180">
    <property type="component" value="Unassembled WGS sequence"/>
</dbReference>
<evidence type="ECO:0000259" key="1">
    <source>
        <dbReference type="Pfam" id="PF00535"/>
    </source>
</evidence>
<dbReference type="PANTHER" id="PTHR22916:SF67">
    <property type="entry name" value="COLANIC ACID BIOSYNTHESIS GLYCOSYL TRANSFERASE WCAE-RELATED"/>
    <property type="match status" value="1"/>
</dbReference>
<gene>
    <name evidence="2" type="ORF">M0L20_23680</name>
</gene>
<comment type="caution">
    <text evidence="2">The sequence shown here is derived from an EMBL/GenBank/DDBJ whole genome shotgun (WGS) entry which is preliminary data.</text>
</comment>
<organism evidence="2 3">
    <name type="scientific">Spirosoma liriopis</name>
    <dbReference type="NCBI Taxonomy" id="2937440"/>
    <lineage>
        <taxon>Bacteria</taxon>
        <taxon>Pseudomonadati</taxon>
        <taxon>Bacteroidota</taxon>
        <taxon>Cytophagia</taxon>
        <taxon>Cytophagales</taxon>
        <taxon>Cytophagaceae</taxon>
        <taxon>Spirosoma</taxon>
    </lineage>
</organism>
<dbReference type="Gene3D" id="3.90.550.10">
    <property type="entry name" value="Spore Coat Polysaccharide Biosynthesis Protein SpsA, Chain A"/>
    <property type="match status" value="1"/>
</dbReference>
<keyword evidence="3" id="KW-1185">Reference proteome</keyword>
<dbReference type="PANTHER" id="PTHR22916">
    <property type="entry name" value="GLYCOSYLTRANSFERASE"/>
    <property type="match status" value="1"/>
</dbReference>